<evidence type="ECO:0000313" key="3">
    <source>
        <dbReference type="EMBL" id="MFC3958007.1"/>
    </source>
</evidence>
<keyword evidence="1" id="KW-0472">Membrane</keyword>
<keyword evidence="1" id="KW-1133">Transmembrane helix</keyword>
<keyword evidence="1" id="KW-0812">Transmembrane</keyword>
<feature type="transmembrane region" description="Helical" evidence="1">
    <location>
        <begin position="167"/>
        <end position="186"/>
    </location>
</feature>
<dbReference type="InterPro" id="IPR057169">
    <property type="entry name" value="DUF7847"/>
</dbReference>
<feature type="transmembrane region" description="Helical" evidence="1">
    <location>
        <begin position="77"/>
        <end position="101"/>
    </location>
</feature>
<comment type="caution">
    <text evidence="3">The sequence shown here is derived from an EMBL/GenBank/DDBJ whole genome shotgun (WGS) entry which is preliminary data.</text>
</comment>
<feature type="transmembrane region" description="Helical" evidence="1">
    <location>
        <begin position="135"/>
        <end position="161"/>
    </location>
</feature>
<dbReference type="EMBL" id="JBHSAQ010000002">
    <property type="protein sequence ID" value="MFC3958007.1"/>
    <property type="molecule type" value="Genomic_DNA"/>
</dbReference>
<accession>A0ABD5NM23</accession>
<evidence type="ECO:0000259" key="2">
    <source>
        <dbReference type="Pfam" id="PF25231"/>
    </source>
</evidence>
<dbReference type="Pfam" id="PF25231">
    <property type="entry name" value="DUF7847"/>
    <property type="match status" value="1"/>
</dbReference>
<evidence type="ECO:0000256" key="1">
    <source>
        <dbReference type="SAM" id="Phobius"/>
    </source>
</evidence>
<name>A0ABD5NM23_9EURY</name>
<dbReference type="AlphaFoldDB" id="A0ABD5NM23"/>
<evidence type="ECO:0000313" key="4">
    <source>
        <dbReference type="Proteomes" id="UP001595846"/>
    </source>
</evidence>
<organism evidence="3 4">
    <name type="scientific">Halovivax cerinus</name>
    <dbReference type="NCBI Taxonomy" id="1487865"/>
    <lineage>
        <taxon>Archaea</taxon>
        <taxon>Methanobacteriati</taxon>
        <taxon>Methanobacteriota</taxon>
        <taxon>Stenosarchaea group</taxon>
        <taxon>Halobacteria</taxon>
        <taxon>Halobacteriales</taxon>
        <taxon>Natrialbaceae</taxon>
        <taxon>Halovivax</taxon>
    </lineage>
</organism>
<keyword evidence="4" id="KW-1185">Reference proteome</keyword>
<protein>
    <recommendedName>
        <fullName evidence="2">DUF7847 domain-containing protein</fullName>
    </recommendedName>
</protein>
<proteinExistence type="predicted"/>
<sequence>MGWLRENPALILVFLVGTVIVGFGSLIPFLGALFGILALYINGIAQLVARDELVGETPDIRGAAGEVLGRLLSLVGIWLISSVLIGVGFLFLIIPGIYLALRLSLAPAACVIDGENAFDSLSTSWEVAEGNLLKIFGLGLIVFGLVFAAMLVTTPVVFFAAGSETGMVVGLVAIVVLISAFAQPVVQMAYARIYVENREPGSNVADSGDDWAGA</sequence>
<feature type="transmembrane region" description="Helical" evidence="1">
    <location>
        <begin position="12"/>
        <end position="41"/>
    </location>
</feature>
<gene>
    <name evidence="3" type="ORF">ACFOUR_06430</name>
</gene>
<dbReference type="Proteomes" id="UP001595846">
    <property type="component" value="Unassembled WGS sequence"/>
</dbReference>
<reference evidence="3 4" key="1">
    <citation type="journal article" date="2019" name="Int. J. Syst. Evol. Microbiol.">
        <title>The Global Catalogue of Microorganisms (GCM) 10K type strain sequencing project: providing services to taxonomists for standard genome sequencing and annotation.</title>
        <authorList>
            <consortium name="The Broad Institute Genomics Platform"/>
            <consortium name="The Broad Institute Genome Sequencing Center for Infectious Disease"/>
            <person name="Wu L."/>
            <person name="Ma J."/>
        </authorList>
    </citation>
    <scope>NUCLEOTIDE SEQUENCE [LARGE SCALE GENOMIC DNA]</scope>
    <source>
        <strain evidence="3 4">IBRC-M 10256</strain>
    </source>
</reference>
<feature type="domain" description="DUF7847" evidence="2">
    <location>
        <begin position="10"/>
        <end position="194"/>
    </location>
</feature>